<name>A0ABN8NGW9_9CNID</name>
<organism evidence="2 3">
    <name type="scientific">Porites evermanni</name>
    <dbReference type="NCBI Taxonomy" id="104178"/>
    <lineage>
        <taxon>Eukaryota</taxon>
        <taxon>Metazoa</taxon>
        <taxon>Cnidaria</taxon>
        <taxon>Anthozoa</taxon>
        <taxon>Hexacorallia</taxon>
        <taxon>Scleractinia</taxon>
        <taxon>Fungiina</taxon>
        <taxon>Poritidae</taxon>
        <taxon>Porites</taxon>
    </lineage>
</organism>
<dbReference type="PANTHER" id="PTHR31751">
    <property type="entry name" value="SI:CH211-108C17.2-RELATED-RELATED"/>
    <property type="match status" value="1"/>
</dbReference>
<sequence>MQQPWLQEGIYLDQSTFTARDQATCWEFPHLHGYTICWWVLHKDEPHIPAYGTGLCVIKYFLQVPTDLVVPHCTSLLEALPSKLVLSAKVLGDLTIAGDGRHDSMGHCAKYGAYTIFCCTLPRIIHFALVQRNQAGSSPAMELMGFQKCIDFLLGCGLVITAFISDWHTQIASHMKNVLTHIKHYFDLWHLKKKITKLLSKISKEKGNEDLRPWIKPCERHLYWSATTTSDGNGKIIWAKFKSFLSHIVNRHTDLDEPLFNKCARGDIPDRTWINPEDIVYEKTKKALTADSLKKGIMQASPSAQTDCLEGFHSVLNFFAPKIIAYSYLGMYCRHILAALHFNYNLHREGKVNKDGSVPLKVTYPKFKNGEATVRNLKIKPIFDYVGELFQFFMTLSKQQLQDACIELKNMVPDPMNTMLEKQPREEAIRKRTERMRMVAKDVPPTAPARDPTSSERRQQPSRALPRCSICKNPMRGHNSIPDCPRNRKD</sequence>
<evidence type="ECO:0008006" key="4">
    <source>
        <dbReference type="Google" id="ProtNLM"/>
    </source>
</evidence>
<reference evidence="2 3" key="1">
    <citation type="submission" date="2022-05" db="EMBL/GenBank/DDBJ databases">
        <authorList>
            <consortium name="Genoscope - CEA"/>
            <person name="William W."/>
        </authorList>
    </citation>
    <scope>NUCLEOTIDE SEQUENCE [LARGE SCALE GENOMIC DNA]</scope>
</reference>
<evidence type="ECO:0000313" key="2">
    <source>
        <dbReference type="EMBL" id="CAH3047556.1"/>
    </source>
</evidence>
<comment type="caution">
    <text evidence="2">The sequence shown here is derived from an EMBL/GenBank/DDBJ whole genome shotgun (WGS) entry which is preliminary data.</text>
</comment>
<evidence type="ECO:0000256" key="1">
    <source>
        <dbReference type="SAM" id="MobiDB-lite"/>
    </source>
</evidence>
<proteinExistence type="predicted"/>
<gene>
    <name evidence="2" type="ORF">PEVE_00041401</name>
</gene>
<protein>
    <recommendedName>
        <fullName evidence="4">Transposase</fullName>
    </recommendedName>
</protein>
<accession>A0ABN8NGW9</accession>
<dbReference type="EMBL" id="CALNXI010000786">
    <property type="protein sequence ID" value="CAH3047556.1"/>
    <property type="molecule type" value="Genomic_DNA"/>
</dbReference>
<feature type="region of interest" description="Disordered" evidence="1">
    <location>
        <begin position="435"/>
        <end position="490"/>
    </location>
</feature>
<keyword evidence="3" id="KW-1185">Reference proteome</keyword>
<dbReference type="Proteomes" id="UP001159427">
    <property type="component" value="Unassembled WGS sequence"/>
</dbReference>
<evidence type="ECO:0000313" key="3">
    <source>
        <dbReference type="Proteomes" id="UP001159427"/>
    </source>
</evidence>
<dbReference type="PANTHER" id="PTHR31751:SF42">
    <property type="entry name" value="PROTEIN CBG10204"/>
    <property type="match status" value="1"/>
</dbReference>